<proteinExistence type="predicted"/>
<accession>A0A7D7LVG8</accession>
<dbReference type="EMBL" id="CP059491">
    <property type="protein sequence ID" value="QMT04060.1"/>
    <property type="molecule type" value="Genomic_DNA"/>
</dbReference>
<feature type="signal peptide" evidence="1">
    <location>
        <begin position="1"/>
        <end position="24"/>
    </location>
</feature>
<sequence>MAVGVATILTLAAGLLVSVAPAQAAEPAWNGVYTLKRFAASKTGTSLAARQGEPDFSDDYTFVTSCVGGACVATVTNGPKPANPTLPQPPRYIWENGSWVHRYSWEWDCWQGAGVPKVWAPAESEATYTPQADGTLTGLWRTTIKGGPCNGTVDMRVAAYPVNPSPVPLPGLGSLS</sequence>
<gene>
    <name evidence="2" type="ORF">H1R19_21070</name>
</gene>
<dbReference type="KEGG" id="gji:H1R19_21070"/>
<protein>
    <recommendedName>
        <fullName evidence="4">Secreted protein</fullName>
    </recommendedName>
</protein>
<feature type="chain" id="PRO_5028129489" description="Secreted protein" evidence="1">
    <location>
        <begin position="25"/>
        <end position="176"/>
    </location>
</feature>
<name>A0A7D7LVG8_9ACTN</name>
<reference evidence="3" key="1">
    <citation type="submission" date="2020-07" db="EMBL/GenBank/DDBJ databases">
        <title>novel species isolated from the respiratory tract of Marmot.</title>
        <authorList>
            <person name="Zhang G."/>
        </authorList>
    </citation>
    <scope>NUCLEOTIDE SEQUENCE [LARGE SCALE GENOMIC DNA]</scope>
    <source>
        <strain evidence="3">686</strain>
    </source>
</reference>
<evidence type="ECO:0000313" key="3">
    <source>
        <dbReference type="Proteomes" id="UP000515663"/>
    </source>
</evidence>
<evidence type="ECO:0000313" key="2">
    <source>
        <dbReference type="EMBL" id="QMT04060.1"/>
    </source>
</evidence>
<dbReference type="Proteomes" id="UP000515663">
    <property type="component" value="Chromosome"/>
</dbReference>
<dbReference type="RefSeq" id="WP_188328522.1">
    <property type="nucleotide sequence ID" value="NZ_CP059491.1"/>
</dbReference>
<organism evidence="2 3">
    <name type="scientific">Gordonia jinghuaiqii</name>
    <dbReference type="NCBI Taxonomy" id="2758710"/>
    <lineage>
        <taxon>Bacteria</taxon>
        <taxon>Bacillati</taxon>
        <taxon>Actinomycetota</taxon>
        <taxon>Actinomycetes</taxon>
        <taxon>Mycobacteriales</taxon>
        <taxon>Gordoniaceae</taxon>
        <taxon>Gordonia</taxon>
    </lineage>
</organism>
<evidence type="ECO:0000256" key="1">
    <source>
        <dbReference type="SAM" id="SignalP"/>
    </source>
</evidence>
<keyword evidence="3" id="KW-1185">Reference proteome</keyword>
<keyword evidence="1" id="KW-0732">Signal</keyword>
<evidence type="ECO:0008006" key="4">
    <source>
        <dbReference type="Google" id="ProtNLM"/>
    </source>
</evidence>
<dbReference type="AlphaFoldDB" id="A0A7D7LVG8"/>